<comment type="caution">
    <text evidence="2">The sequence shown here is derived from an EMBL/GenBank/DDBJ whole genome shotgun (WGS) entry which is preliminary data.</text>
</comment>
<organism evidence="2 3">
    <name type="scientific">Dryococelus australis</name>
    <dbReference type="NCBI Taxonomy" id="614101"/>
    <lineage>
        <taxon>Eukaryota</taxon>
        <taxon>Metazoa</taxon>
        <taxon>Ecdysozoa</taxon>
        <taxon>Arthropoda</taxon>
        <taxon>Hexapoda</taxon>
        <taxon>Insecta</taxon>
        <taxon>Pterygota</taxon>
        <taxon>Neoptera</taxon>
        <taxon>Polyneoptera</taxon>
        <taxon>Phasmatodea</taxon>
        <taxon>Verophasmatodea</taxon>
        <taxon>Anareolatae</taxon>
        <taxon>Phasmatidae</taxon>
        <taxon>Eurycanthinae</taxon>
        <taxon>Dryococelus</taxon>
    </lineage>
</organism>
<keyword evidence="3" id="KW-1185">Reference proteome</keyword>
<evidence type="ECO:0000313" key="3">
    <source>
        <dbReference type="Proteomes" id="UP001159363"/>
    </source>
</evidence>
<protein>
    <submittedName>
        <fullName evidence="2">Uncharacterized protein</fullName>
    </submittedName>
</protein>
<evidence type="ECO:0000313" key="2">
    <source>
        <dbReference type="EMBL" id="KAJ8894549.1"/>
    </source>
</evidence>
<dbReference type="Proteomes" id="UP001159363">
    <property type="component" value="Chromosome 2"/>
</dbReference>
<gene>
    <name evidence="2" type="ORF">PR048_007206</name>
</gene>
<feature type="region of interest" description="Disordered" evidence="1">
    <location>
        <begin position="580"/>
        <end position="625"/>
    </location>
</feature>
<feature type="compositionally biased region" description="Basic and acidic residues" evidence="1">
    <location>
        <begin position="589"/>
        <end position="602"/>
    </location>
</feature>
<proteinExistence type="predicted"/>
<feature type="region of interest" description="Disordered" evidence="1">
    <location>
        <begin position="444"/>
        <end position="470"/>
    </location>
</feature>
<reference evidence="2 3" key="1">
    <citation type="submission" date="2023-02" db="EMBL/GenBank/DDBJ databases">
        <title>LHISI_Scaffold_Assembly.</title>
        <authorList>
            <person name="Stuart O.P."/>
            <person name="Cleave R."/>
            <person name="Magrath M.J.L."/>
            <person name="Mikheyev A.S."/>
        </authorList>
    </citation>
    <scope>NUCLEOTIDE SEQUENCE [LARGE SCALE GENOMIC DNA]</scope>
    <source>
        <strain evidence="2">Daus_M_001</strain>
        <tissue evidence="2">Leg muscle</tissue>
    </source>
</reference>
<dbReference type="EMBL" id="JARBHB010000002">
    <property type="protein sequence ID" value="KAJ8894549.1"/>
    <property type="molecule type" value="Genomic_DNA"/>
</dbReference>
<feature type="region of interest" description="Disordered" evidence="1">
    <location>
        <begin position="106"/>
        <end position="129"/>
    </location>
</feature>
<sequence length="625" mass="68948">MGAAEPLPPAISMNAFPSSLVRHLDHVTPESQSCTTRAPFQDSWISTERRSFCSLSSPPEIPLVVPAQAGSANTTIVFVHSDFFRPHSEVSQLTLLVFSKMLGGRDGRGGSEGEGSPEHSPLEGGKPRDTAGAILEHRSLLPRCATCAISADSRGAALAQPHSAAVATDLNPSSPFAHRYFFRFGLVFRADLPWSSRLVPHRPAVREAAGSNPGQDMGCQFKLGYKLVCKTPPPKPSSIKPGETTHLWDFRFAPLLHSVTAPYSPHFTIMGSQDLDIKIRPNLWRCFTLNHCATMRCWRRQRAYAALAGTQVRFTQFLRHPLRSRSNVSSASVTLPSFPSADRRVPAALHDVELRSCADEMLFILPAYEIVIAKFSFEPFKTSVSNGFYSFNMFYCAIRLSDCIHNLFALPLTFIVEWNGNIWAASNVGVVRADEDEVRWGWEQRRNAKAGETGDPRENPPTSGIVRHDSHLRKSAVERGGDFKNPPGEGFWVFPGICRFPSFKWGIVPRERCPSGLFSGSPGGNGMESAMAFVRDPSQHLPGVISGNHGRPKSGWLDRGLSPCPPECESSELPVRHFARPTSKTTNFRRNEGAEETGDPRENPLTNIIFRHDSHLRKTGDTAGD</sequence>
<feature type="compositionally biased region" description="Basic and acidic residues" evidence="1">
    <location>
        <begin position="610"/>
        <end position="625"/>
    </location>
</feature>
<name>A0ABQ9IE80_9NEOP</name>
<accession>A0ABQ9IE80</accession>
<evidence type="ECO:0000256" key="1">
    <source>
        <dbReference type="SAM" id="MobiDB-lite"/>
    </source>
</evidence>